<feature type="compositionally biased region" description="Pro residues" evidence="1">
    <location>
        <begin position="139"/>
        <end position="154"/>
    </location>
</feature>
<keyword evidence="2" id="KW-0732">Signal</keyword>
<evidence type="ECO:0008006" key="5">
    <source>
        <dbReference type="Google" id="ProtNLM"/>
    </source>
</evidence>
<evidence type="ECO:0000313" key="4">
    <source>
        <dbReference type="Proteomes" id="UP001589693"/>
    </source>
</evidence>
<dbReference type="RefSeq" id="WP_377862428.1">
    <property type="nucleotide sequence ID" value="NZ_JBHLZU010000036.1"/>
</dbReference>
<reference evidence="3 4" key="1">
    <citation type="submission" date="2024-09" db="EMBL/GenBank/DDBJ databases">
        <authorList>
            <person name="Sun Q."/>
            <person name="Mori K."/>
        </authorList>
    </citation>
    <scope>NUCLEOTIDE SEQUENCE [LARGE SCALE GENOMIC DNA]</scope>
    <source>
        <strain evidence="3 4">TBRC 7907</strain>
    </source>
</reference>
<evidence type="ECO:0000256" key="2">
    <source>
        <dbReference type="SAM" id="SignalP"/>
    </source>
</evidence>
<accession>A0ABV6A8L2</accession>
<comment type="caution">
    <text evidence="3">The sequence shown here is derived from an EMBL/GenBank/DDBJ whole genome shotgun (WGS) entry which is preliminary data.</text>
</comment>
<name>A0ABV6A8L2_9PSEU</name>
<feature type="region of interest" description="Disordered" evidence="1">
    <location>
        <begin position="134"/>
        <end position="164"/>
    </location>
</feature>
<dbReference type="Proteomes" id="UP001589693">
    <property type="component" value="Unassembled WGS sequence"/>
</dbReference>
<evidence type="ECO:0000256" key="1">
    <source>
        <dbReference type="SAM" id="MobiDB-lite"/>
    </source>
</evidence>
<organism evidence="3 4">
    <name type="scientific">Allokutzneria oryzae</name>
    <dbReference type="NCBI Taxonomy" id="1378989"/>
    <lineage>
        <taxon>Bacteria</taxon>
        <taxon>Bacillati</taxon>
        <taxon>Actinomycetota</taxon>
        <taxon>Actinomycetes</taxon>
        <taxon>Pseudonocardiales</taxon>
        <taxon>Pseudonocardiaceae</taxon>
        <taxon>Allokutzneria</taxon>
    </lineage>
</organism>
<sequence length="253" mass="26750">MRKTTKIRSWGRSSVPTALAVAALGASVLAGCSPEVKGVAEPVGGPGAAPSAGDILIQAPGGPRPERPKIRLGDQVPPPDWKSVGAPFDTCTTLKWEDFPQEARPKQPKPPELQVVRKGDPYKTACRFSSNEKISFEAPTPPDPNNPAPPPPPSTTEQRPPGWSPMFEVTVVWGTEFSVEGLGGTSATLAGKPVAFKETQVGGTTVKDPFCTVVIKLSNGSAGLQLRNGRFKNTMNTCETAKKLAETLASRVQ</sequence>
<feature type="signal peptide" evidence="2">
    <location>
        <begin position="1"/>
        <end position="30"/>
    </location>
</feature>
<gene>
    <name evidence="3" type="ORF">ACFFQA_36775</name>
</gene>
<feature type="region of interest" description="Disordered" evidence="1">
    <location>
        <begin position="98"/>
        <end position="121"/>
    </location>
</feature>
<dbReference type="PROSITE" id="PS51257">
    <property type="entry name" value="PROKAR_LIPOPROTEIN"/>
    <property type="match status" value="1"/>
</dbReference>
<evidence type="ECO:0000313" key="3">
    <source>
        <dbReference type="EMBL" id="MFB9909520.1"/>
    </source>
</evidence>
<proteinExistence type="predicted"/>
<dbReference type="EMBL" id="JBHLZU010000036">
    <property type="protein sequence ID" value="MFB9909520.1"/>
    <property type="molecule type" value="Genomic_DNA"/>
</dbReference>
<feature type="chain" id="PRO_5045218767" description="DUF3558 domain-containing protein" evidence="2">
    <location>
        <begin position="31"/>
        <end position="253"/>
    </location>
</feature>
<keyword evidence="4" id="KW-1185">Reference proteome</keyword>
<protein>
    <recommendedName>
        <fullName evidence="5">DUF3558 domain-containing protein</fullName>
    </recommendedName>
</protein>